<accession>A0A2X0NNS5</accession>
<dbReference type="AlphaFoldDB" id="A0A2X0NNS5"/>
<feature type="compositionally biased region" description="Polar residues" evidence="1">
    <location>
        <begin position="311"/>
        <end position="320"/>
    </location>
</feature>
<feature type="region of interest" description="Disordered" evidence="1">
    <location>
        <begin position="51"/>
        <end position="83"/>
    </location>
</feature>
<gene>
    <name evidence="2" type="primary">BQ5605_C013g07253</name>
    <name evidence="2" type="ORF">BQ5605_C013G07253</name>
</gene>
<name>A0A2X0NNS5_9BASI</name>
<feature type="compositionally biased region" description="Low complexity" evidence="1">
    <location>
        <begin position="164"/>
        <end position="196"/>
    </location>
</feature>
<feature type="region of interest" description="Disordered" evidence="1">
    <location>
        <begin position="237"/>
        <end position="268"/>
    </location>
</feature>
<feature type="region of interest" description="Disordered" evidence="1">
    <location>
        <begin position="301"/>
        <end position="320"/>
    </location>
</feature>
<keyword evidence="3" id="KW-1185">Reference proteome</keyword>
<reference evidence="2 3" key="1">
    <citation type="submission" date="2016-11" db="EMBL/GenBank/DDBJ databases">
        <authorList>
            <person name="Jaros S."/>
            <person name="Januszkiewicz K."/>
            <person name="Wedrychowicz H."/>
        </authorList>
    </citation>
    <scope>NUCLEOTIDE SEQUENCE [LARGE SCALE GENOMIC DNA]</scope>
</reference>
<protein>
    <submittedName>
        <fullName evidence="2">BQ5605_C013g07253 protein</fullName>
    </submittedName>
</protein>
<evidence type="ECO:0000313" key="3">
    <source>
        <dbReference type="Proteomes" id="UP000249464"/>
    </source>
</evidence>
<evidence type="ECO:0000313" key="2">
    <source>
        <dbReference type="EMBL" id="SGY15122.1"/>
    </source>
</evidence>
<dbReference type="EMBL" id="FQNC01000013">
    <property type="protein sequence ID" value="SGY15122.1"/>
    <property type="molecule type" value="Genomic_DNA"/>
</dbReference>
<feature type="region of interest" description="Disordered" evidence="1">
    <location>
        <begin position="104"/>
        <end position="196"/>
    </location>
</feature>
<proteinExistence type="predicted"/>
<organism evidence="2 3">
    <name type="scientific">Microbotryum silenes-dioicae</name>
    <dbReference type="NCBI Taxonomy" id="796604"/>
    <lineage>
        <taxon>Eukaryota</taxon>
        <taxon>Fungi</taxon>
        <taxon>Dikarya</taxon>
        <taxon>Basidiomycota</taxon>
        <taxon>Pucciniomycotina</taxon>
        <taxon>Microbotryomycetes</taxon>
        <taxon>Microbotryales</taxon>
        <taxon>Microbotryaceae</taxon>
        <taxon>Microbotryum</taxon>
    </lineage>
</organism>
<feature type="compositionally biased region" description="Polar residues" evidence="1">
    <location>
        <begin position="147"/>
        <end position="156"/>
    </location>
</feature>
<evidence type="ECO:0000256" key="1">
    <source>
        <dbReference type="SAM" id="MobiDB-lite"/>
    </source>
</evidence>
<sequence>MHLSHEQHVKIPSYPAFANRLQSSACTRRSALSDPNRIPLQADIINQTWLQQKDHDGSSSISDPCHPWQHYPSPESITSDLPPLLAPGSTSVFGAPPHVAASSRSVSSVIEQGPASGADARDVKHSSLDGSTSPPPPPHKRTRTRSYSISSATSTVDTHRSVRSSSFGSSFSGTSTSTGLSTAKRRSSASSRAISKAYESRRYVAEALRAAIQSGRVNAATVSNDTVSRIVEGARKEAAKEGLAGKRTQGRSGVGQESGQPNEQAELRVRDKVKQVVRNAVSVEEDGEIEVNWDELSTLGQDGRKRRRANKTTTVVAVPV</sequence>
<dbReference type="Proteomes" id="UP000249464">
    <property type="component" value="Unassembled WGS sequence"/>
</dbReference>